<sequence length="105" mass="12009">KPNPTTIFRAFFSAEPLTPEPDSQPSDSDSTFDSSHYDIPISNDPPKPTWDEKNRKRAEKSLFGDEVDSEVVKLKFKEEEDKRKRRALAKALLDAALNKEEEDDN</sequence>
<comment type="caution">
    <text evidence="2">The sequence shown here is derived from an EMBL/GenBank/DDBJ whole genome shotgun (WGS) entry which is preliminary data.</text>
</comment>
<evidence type="ECO:0000256" key="1">
    <source>
        <dbReference type="SAM" id="MobiDB-lite"/>
    </source>
</evidence>
<evidence type="ECO:0000313" key="3">
    <source>
        <dbReference type="Proteomes" id="UP000265520"/>
    </source>
</evidence>
<name>A0A392SFX9_9FABA</name>
<dbReference type="EMBL" id="LXQA010371325">
    <property type="protein sequence ID" value="MCI47352.1"/>
    <property type="molecule type" value="Genomic_DNA"/>
</dbReference>
<proteinExistence type="predicted"/>
<feature type="non-terminal residue" evidence="2">
    <location>
        <position position="1"/>
    </location>
</feature>
<evidence type="ECO:0000313" key="2">
    <source>
        <dbReference type="EMBL" id="MCI47352.1"/>
    </source>
</evidence>
<feature type="compositionally biased region" description="Low complexity" evidence="1">
    <location>
        <begin position="23"/>
        <end position="38"/>
    </location>
</feature>
<accession>A0A392SFX9</accession>
<feature type="non-terminal residue" evidence="2">
    <location>
        <position position="105"/>
    </location>
</feature>
<protein>
    <submittedName>
        <fullName evidence="2">GTP-binding ERG-like protein</fullName>
    </submittedName>
</protein>
<dbReference type="AlphaFoldDB" id="A0A392SFX9"/>
<keyword evidence="3" id="KW-1185">Reference proteome</keyword>
<feature type="region of interest" description="Disordered" evidence="1">
    <location>
        <begin position="12"/>
        <end position="54"/>
    </location>
</feature>
<reference evidence="2 3" key="1">
    <citation type="journal article" date="2018" name="Front. Plant Sci.">
        <title>Red Clover (Trifolium pratense) and Zigzag Clover (T. medium) - A Picture of Genomic Similarities and Differences.</title>
        <authorList>
            <person name="Dluhosova J."/>
            <person name="Istvanek J."/>
            <person name="Nedelnik J."/>
            <person name="Repkova J."/>
        </authorList>
    </citation>
    <scope>NUCLEOTIDE SEQUENCE [LARGE SCALE GENOMIC DNA]</scope>
    <source>
        <strain evidence="3">cv. 10/8</strain>
        <tissue evidence="2">Leaf</tissue>
    </source>
</reference>
<dbReference type="Proteomes" id="UP000265520">
    <property type="component" value="Unassembled WGS sequence"/>
</dbReference>
<organism evidence="2 3">
    <name type="scientific">Trifolium medium</name>
    <dbReference type="NCBI Taxonomy" id="97028"/>
    <lineage>
        <taxon>Eukaryota</taxon>
        <taxon>Viridiplantae</taxon>
        <taxon>Streptophyta</taxon>
        <taxon>Embryophyta</taxon>
        <taxon>Tracheophyta</taxon>
        <taxon>Spermatophyta</taxon>
        <taxon>Magnoliopsida</taxon>
        <taxon>eudicotyledons</taxon>
        <taxon>Gunneridae</taxon>
        <taxon>Pentapetalae</taxon>
        <taxon>rosids</taxon>
        <taxon>fabids</taxon>
        <taxon>Fabales</taxon>
        <taxon>Fabaceae</taxon>
        <taxon>Papilionoideae</taxon>
        <taxon>50 kb inversion clade</taxon>
        <taxon>NPAAA clade</taxon>
        <taxon>Hologalegina</taxon>
        <taxon>IRL clade</taxon>
        <taxon>Trifolieae</taxon>
        <taxon>Trifolium</taxon>
    </lineage>
</organism>